<evidence type="ECO:0000313" key="1">
    <source>
        <dbReference type="EMBL" id="AZW18698.1"/>
    </source>
</evidence>
<dbReference type="Proteomes" id="UP000282741">
    <property type="component" value="Chromosome"/>
</dbReference>
<dbReference type="EMBL" id="CP024172">
    <property type="protein sequence ID" value="AZW18698.1"/>
    <property type="molecule type" value="Genomic_DNA"/>
</dbReference>
<gene>
    <name evidence="1" type="ORF">CS347_18990</name>
</gene>
<evidence type="ECO:0000313" key="2">
    <source>
        <dbReference type="Proteomes" id="UP000282741"/>
    </source>
</evidence>
<sequence length="157" mass="16676">MVGLMKGAYFGPETAARAVRLAMPMMQAAMASREAGDSGFLHIVVMNPLLPPGQSAFEPAILYEESLGDRADWDADYAAYARAKARLSWRSGMAGHRVCEVAPQLLAEQEQPLWGSVSVDGVAVGVSGAYPWFDEAFAATVAHTFIACVKAARAGTP</sequence>
<dbReference type="AlphaFoldDB" id="A0AAN1S0A9"/>
<reference evidence="2" key="1">
    <citation type="submission" date="2017-10" db="EMBL/GenBank/DDBJ databases">
        <title>Whole genome sequencing of various Bordetella species.</title>
        <authorList>
            <person name="Weigand M.R."/>
            <person name="Loparev V."/>
            <person name="Peng Y."/>
            <person name="Bowden K.E."/>
            <person name="Tondella M.L."/>
            <person name="Williams M.M."/>
        </authorList>
    </citation>
    <scope>NUCLEOTIDE SEQUENCE [LARGE SCALE GENOMIC DNA]</scope>
    <source>
        <strain evidence="2">H720</strain>
    </source>
</reference>
<proteinExistence type="predicted"/>
<name>A0AAN1S0A9_9BORD</name>
<accession>A0AAN1S0A9</accession>
<protein>
    <submittedName>
        <fullName evidence="1">Uncharacterized protein</fullName>
    </submittedName>
</protein>
<organism evidence="1 2">
    <name type="scientific">Bordetella hinzii</name>
    <dbReference type="NCBI Taxonomy" id="103855"/>
    <lineage>
        <taxon>Bacteria</taxon>
        <taxon>Pseudomonadati</taxon>
        <taxon>Pseudomonadota</taxon>
        <taxon>Betaproteobacteria</taxon>
        <taxon>Burkholderiales</taxon>
        <taxon>Alcaligenaceae</taxon>
        <taxon>Bordetella</taxon>
    </lineage>
</organism>